<dbReference type="InterPro" id="IPR048392">
    <property type="entry name" value="MTR4-like_stalk"/>
</dbReference>
<keyword evidence="2" id="KW-0547">Nucleotide-binding</keyword>
<dbReference type="SMART" id="SM01142">
    <property type="entry name" value="DSHCT"/>
    <property type="match status" value="1"/>
</dbReference>
<feature type="coiled-coil region" evidence="7">
    <location>
        <begin position="551"/>
        <end position="578"/>
    </location>
</feature>
<dbReference type="InterPro" id="IPR012961">
    <property type="entry name" value="Ski2/MTR4_C"/>
</dbReference>
<evidence type="ECO:0000256" key="6">
    <source>
        <dbReference type="ARBA" id="ARBA00023242"/>
    </source>
</evidence>
<evidence type="ECO:0000256" key="3">
    <source>
        <dbReference type="ARBA" id="ARBA00022801"/>
    </source>
</evidence>
<keyword evidence="3" id="KW-0378">Hydrolase</keyword>
<name>A0ABR2IYB7_9EUKA</name>
<evidence type="ECO:0000313" key="11">
    <source>
        <dbReference type="Proteomes" id="UP001470230"/>
    </source>
</evidence>
<dbReference type="Pfam" id="PF13234">
    <property type="entry name" value="MTR4_beta-barrel"/>
    <property type="match status" value="1"/>
</dbReference>
<dbReference type="Gene3D" id="3.40.50.300">
    <property type="entry name" value="P-loop containing nucleotide triphosphate hydrolases"/>
    <property type="match status" value="2"/>
</dbReference>
<feature type="coiled-coil region" evidence="7">
    <location>
        <begin position="707"/>
        <end position="755"/>
    </location>
</feature>
<evidence type="ECO:0000256" key="1">
    <source>
        <dbReference type="ARBA" id="ARBA00004123"/>
    </source>
</evidence>
<evidence type="ECO:0000259" key="9">
    <source>
        <dbReference type="PROSITE" id="PS51194"/>
    </source>
</evidence>
<dbReference type="PROSITE" id="PS51194">
    <property type="entry name" value="HELICASE_CTER"/>
    <property type="match status" value="1"/>
</dbReference>
<evidence type="ECO:0000256" key="2">
    <source>
        <dbReference type="ARBA" id="ARBA00022741"/>
    </source>
</evidence>
<dbReference type="InterPro" id="IPR027417">
    <property type="entry name" value="P-loop_NTPase"/>
</dbReference>
<dbReference type="Gene3D" id="1.10.3380.30">
    <property type="match status" value="1"/>
</dbReference>
<dbReference type="Pfam" id="PF21408">
    <property type="entry name" value="MTR4-like_stalk"/>
    <property type="match status" value="1"/>
</dbReference>
<comment type="subcellular location">
    <subcellularLocation>
        <location evidence="1">Nucleus</location>
    </subcellularLocation>
</comment>
<dbReference type="CDD" id="cd18795">
    <property type="entry name" value="SF2_C_Ski2"/>
    <property type="match status" value="1"/>
</dbReference>
<evidence type="ECO:0000259" key="8">
    <source>
        <dbReference type="PROSITE" id="PS51192"/>
    </source>
</evidence>
<feature type="domain" description="Helicase ATP-binding" evidence="8">
    <location>
        <begin position="65"/>
        <end position="224"/>
    </location>
</feature>
<dbReference type="InterPro" id="IPR001650">
    <property type="entry name" value="Helicase_C-like"/>
</dbReference>
<keyword evidence="5" id="KW-0067">ATP-binding</keyword>
<dbReference type="PIRSF" id="PIRSF005198">
    <property type="entry name" value="Antiviral_helicase_SKI2"/>
    <property type="match status" value="1"/>
</dbReference>
<accession>A0ABR2IYB7</accession>
<evidence type="ECO:0000256" key="4">
    <source>
        <dbReference type="ARBA" id="ARBA00022806"/>
    </source>
</evidence>
<dbReference type="Gene3D" id="1.20.1500.20">
    <property type="match status" value="1"/>
</dbReference>
<evidence type="ECO:0000256" key="5">
    <source>
        <dbReference type="ARBA" id="ARBA00022840"/>
    </source>
</evidence>
<dbReference type="Pfam" id="PF00270">
    <property type="entry name" value="DEAD"/>
    <property type="match status" value="1"/>
</dbReference>
<dbReference type="SUPFAM" id="SSF52540">
    <property type="entry name" value="P-loop containing nucleoside triphosphate hydrolases"/>
    <property type="match status" value="1"/>
</dbReference>
<organism evidence="10 11">
    <name type="scientific">Tritrichomonas musculus</name>
    <dbReference type="NCBI Taxonomy" id="1915356"/>
    <lineage>
        <taxon>Eukaryota</taxon>
        <taxon>Metamonada</taxon>
        <taxon>Parabasalia</taxon>
        <taxon>Tritrichomonadida</taxon>
        <taxon>Tritrichomonadidae</taxon>
        <taxon>Tritrichomonas</taxon>
    </lineage>
</organism>
<dbReference type="InterPro" id="IPR050699">
    <property type="entry name" value="RNA-DNA_Helicase"/>
</dbReference>
<evidence type="ECO:0000313" key="10">
    <source>
        <dbReference type="EMBL" id="KAK8870643.1"/>
    </source>
</evidence>
<dbReference type="InterPro" id="IPR014001">
    <property type="entry name" value="Helicase_ATP-bd"/>
</dbReference>
<dbReference type="Proteomes" id="UP001470230">
    <property type="component" value="Unassembled WGS sequence"/>
</dbReference>
<sequence length="980" mass="110382">MLQLPPDLSDEKDSTTTVKLDTKGDNIIHYAALPSGQTSIDPVEYPEDPVYKYKFELDEFQKCAVSCVHRNESVLVSAHTSAGKTAIAIYAIANALKNNSRVVYTSPIKALSNQKYHDLLQDSQFGGDVGLMTGDITINPSASILVMTTEILRMMLFTGDALVREISWVIYDEVHYMKDRDRGVVWEESIILLPDAIRFVFLSATIPNAREFSEWVAKLHNQVCHVVYTEHRPIPLRYFLAPMGDQELYLVRDADGEIIDTRFNLACSLASSASSTTSSTFRGVDVKSAISSTSAKLSKKVVESHTCQIVLQMFKNDLYPMIVFVFSRKDCDRITESLGNQSFNKPEERAVVRQTFENAVSKLDEEDRSLPQIKRIYSLVERGIGVHHGGLMPLMKEIVEVLFTYGLIKILFATETFAMGLNMPSKTVIFNDLYKFDGNERRIVASGEFIQMSGRAGRRNTDKFGAVVINYTGETNPLELKTLMTSAAQPLNSEFRVTYNMLLNLMQTSYMKPNELMQKSFHQFQMLRELPELRAKYKTAQEMSESIELSNEEMTAKAVEIENKLRNVNEKMKKIELDDGNVSSLLYPGKILKVKEFGWSVCCSRDEQVKKKLVGADILIIANAEETKEKRMIRPTSSLTSKPHIIKVPVDDIEEISKSDLDISFDTITSDFVKRVMKTVAKFEKKGFASYDPIDYIKVYKDDYVHLRREQERLLNLQKNLKDVDEAAISKYKLKMDYIEEAEFLQTKIKSLDNLVNQKDLDAMRNVLTRLNFINESGIVQLKGEVAATITAADEIVLTELLLDGTFSDLSEINTVALMSVFVTEGSGNGEGKSKTRNSKGLNASAAKTDVTFSSDEVPKELIPPWTQLQRVVQQVATISTECGCEIDIEKFKSSFSPSLMELVIQWAGGTSFSQLMETFPSYYEGSIIRSMKRLDELLNQAAKAANILGNKDLKKKFEDSSNLIKRGIVFSASLYLGKT</sequence>
<keyword evidence="7" id="KW-0175">Coiled coil</keyword>
<dbReference type="SMART" id="SM00487">
    <property type="entry name" value="DEXDc"/>
    <property type="match status" value="1"/>
</dbReference>
<gene>
    <name evidence="10" type="ORF">M9Y10_008530</name>
</gene>
<keyword evidence="11" id="KW-1185">Reference proteome</keyword>
<dbReference type="PANTHER" id="PTHR12131">
    <property type="entry name" value="ATP-DEPENDENT RNA AND DNA HELICASE"/>
    <property type="match status" value="1"/>
</dbReference>
<dbReference type="PROSITE" id="PS51192">
    <property type="entry name" value="HELICASE_ATP_BIND_1"/>
    <property type="match status" value="1"/>
</dbReference>
<dbReference type="InterPro" id="IPR011545">
    <property type="entry name" value="DEAD/DEAH_box_helicase_dom"/>
</dbReference>
<dbReference type="SMART" id="SM00490">
    <property type="entry name" value="HELICc"/>
    <property type="match status" value="1"/>
</dbReference>
<dbReference type="EMBL" id="JAPFFF010000014">
    <property type="protein sequence ID" value="KAK8870643.1"/>
    <property type="molecule type" value="Genomic_DNA"/>
</dbReference>
<dbReference type="PANTHER" id="PTHR12131:SF7">
    <property type="entry name" value="EXOSOME RNA HELICASE MTR4"/>
    <property type="match status" value="1"/>
</dbReference>
<dbReference type="InterPro" id="IPR016438">
    <property type="entry name" value="SKI2-like"/>
</dbReference>
<feature type="domain" description="Helicase C-terminal" evidence="9">
    <location>
        <begin position="338"/>
        <end position="506"/>
    </location>
</feature>
<dbReference type="Pfam" id="PF00271">
    <property type="entry name" value="Helicase_C"/>
    <property type="match status" value="1"/>
</dbReference>
<dbReference type="Pfam" id="PF08148">
    <property type="entry name" value="DSHCT"/>
    <property type="match status" value="1"/>
</dbReference>
<protein>
    <submittedName>
        <fullName evidence="10">Exosome RNA helicase MTR4</fullName>
    </submittedName>
</protein>
<keyword evidence="4 10" id="KW-0347">Helicase</keyword>
<dbReference type="InterPro" id="IPR025696">
    <property type="entry name" value="Beta-barrel_MTR4"/>
</dbReference>
<dbReference type="GO" id="GO:0004386">
    <property type="term" value="F:helicase activity"/>
    <property type="evidence" value="ECO:0007669"/>
    <property type="project" value="UniProtKB-KW"/>
</dbReference>
<reference evidence="10 11" key="1">
    <citation type="submission" date="2024-04" db="EMBL/GenBank/DDBJ databases">
        <title>Tritrichomonas musculus Genome.</title>
        <authorList>
            <person name="Alves-Ferreira E."/>
            <person name="Grigg M."/>
            <person name="Lorenzi H."/>
            <person name="Galac M."/>
        </authorList>
    </citation>
    <scope>NUCLEOTIDE SEQUENCE [LARGE SCALE GENOMIC DNA]</scope>
    <source>
        <strain evidence="10 11">EAF2021</strain>
    </source>
</reference>
<proteinExistence type="predicted"/>
<comment type="caution">
    <text evidence="10">The sequence shown here is derived from an EMBL/GenBank/DDBJ whole genome shotgun (WGS) entry which is preliminary data.</text>
</comment>
<keyword evidence="6" id="KW-0539">Nucleus</keyword>
<evidence type="ECO:0000256" key="7">
    <source>
        <dbReference type="SAM" id="Coils"/>
    </source>
</evidence>